<dbReference type="EMBL" id="KV440974">
    <property type="protein sequence ID" value="OAD77292.1"/>
    <property type="molecule type" value="Genomic_DNA"/>
</dbReference>
<dbReference type="InParanoid" id="A0A162UPF4"/>
<dbReference type="GeneID" id="28995873"/>
<dbReference type="AlphaFoldDB" id="A0A162UPF4"/>
<organism evidence="1 2">
    <name type="scientific">Phycomyces blakesleeanus (strain ATCC 8743b / DSM 1359 / FGSC 10004 / NBRC 33097 / NRRL 1555)</name>
    <dbReference type="NCBI Taxonomy" id="763407"/>
    <lineage>
        <taxon>Eukaryota</taxon>
        <taxon>Fungi</taxon>
        <taxon>Fungi incertae sedis</taxon>
        <taxon>Mucoromycota</taxon>
        <taxon>Mucoromycotina</taxon>
        <taxon>Mucoromycetes</taxon>
        <taxon>Mucorales</taxon>
        <taxon>Phycomycetaceae</taxon>
        <taxon>Phycomyces</taxon>
    </lineage>
</organism>
<reference evidence="2" key="1">
    <citation type="submission" date="2015-06" db="EMBL/GenBank/DDBJ databases">
        <title>Expansion of signal transduction pathways in fungi by whole-genome duplication.</title>
        <authorList>
            <consortium name="DOE Joint Genome Institute"/>
            <person name="Corrochano L.M."/>
            <person name="Kuo A."/>
            <person name="Marcet-Houben M."/>
            <person name="Polaino S."/>
            <person name="Salamov A."/>
            <person name="Villalobos J.M."/>
            <person name="Alvarez M.I."/>
            <person name="Avalos J."/>
            <person name="Benito E.P."/>
            <person name="Benoit I."/>
            <person name="Burger G."/>
            <person name="Camino L.P."/>
            <person name="Canovas D."/>
            <person name="Cerda-Olmedo E."/>
            <person name="Cheng J.-F."/>
            <person name="Dominguez A."/>
            <person name="Elias M."/>
            <person name="Eslava A.P."/>
            <person name="Glaser F."/>
            <person name="Grimwood J."/>
            <person name="Gutierrez G."/>
            <person name="Heitman J."/>
            <person name="Henrissat B."/>
            <person name="Iturriaga E.A."/>
            <person name="Lang B.F."/>
            <person name="Lavin J.L."/>
            <person name="Lee S."/>
            <person name="Li W."/>
            <person name="Lindquist E."/>
            <person name="Lopez-Garcia S."/>
            <person name="Luque E.M."/>
            <person name="Marcos A.T."/>
            <person name="Martin J."/>
            <person name="McCluskey K."/>
            <person name="Medina H.R."/>
            <person name="Miralles-Duran A."/>
            <person name="Miyazaki A."/>
            <person name="Munoz-Torres E."/>
            <person name="Oguiza J.A."/>
            <person name="Ohm R."/>
            <person name="Olmedo M."/>
            <person name="Orejas M."/>
            <person name="Ortiz-Castellanos L."/>
            <person name="Pisabarro A.G."/>
            <person name="Rodriguez-Romero J."/>
            <person name="Ruiz-Herrera J."/>
            <person name="Ruiz-Vazquez R."/>
            <person name="Sanz C."/>
            <person name="Schackwitz W."/>
            <person name="Schmutz J."/>
            <person name="Shahriari M."/>
            <person name="Shelest E."/>
            <person name="Silva-Franco F."/>
            <person name="Soanes D."/>
            <person name="Syed K."/>
            <person name="Tagua V.G."/>
            <person name="Talbot N.J."/>
            <person name="Thon M."/>
            <person name="De vries R.P."/>
            <person name="Wiebenga A."/>
            <person name="Yadav J.S."/>
            <person name="Braun E.L."/>
            <person name="Baker S."/>
            <person name="Garre V."/>
            <person name="Horwitz B."/>
            <person name="Torres-Martinez S."/>
            <person name="Idnurm A."/>
            <person name="Herrera-Estrella A."/>
            <person name="Gabaldon T."/>
            <person name="Grigoriev I.V."/>
        </authorList>
    </citation>
    <scope>NUCLEOTIDE SEQUENCE [LARGE SCALE GENOMIC DNA]</scope>
    <source>
        <strain evidence="2">NRRL 1555(-)</strain>
    </source>
</reference>
<evidence type="ECO:0000313" key="1">
    <source>
        <dbReference type="EMBL" id="OAD77292.1"/>
    </source>
</evidence>
<evidence type="ECO:0000313" key="2">
    <source>
        <dbReference type="Proteomes" id="UP000077315"/>
    </source>
</evidence>
<protein>
    <submittedName>
        <fullName evidence="1">Uncharacterized protein</fullName>
    </submittedName>
</protein>
<dbReference type="Proteomes" id="UP000077315">
    <property type="component" value="Unassembled WGS sequence"/>
</dbReference>
<keyword evidence="2" id="KW-1185">Reference proteome</keyword>
<dbReference type="RefSeq" id="XP_018295332.1">
    <property type="nucleotide sequence ID" value="XM_018434967.1"/>
</dbReference>
<name>A0A162UPF4_PHYB8</name>
<proteinExistence type="predicted"/>
<accession>A0A162UPF4</accession>
<dbReference type="VEuPathDB" id="FungiDB:PHYBLDRAFT_164207"/>
<gene>
    <name evidence="1" type="ORF">PHYBLDRAFT_164207</name>
</gene>
<sequence length="113" mass="13477">MPNISIVCTEMKMISRRKFELVYVKHAFHEDTDRLWSFVVLLLKNKHLLLVIRLCEIRTHALPAKVGKTPVKPTKKLTIDRDGGKKSKDKGELYFFRQRRPYKVWRPRLFRLG</sequence>